<dbReference type="AlphaFoldDB" id="A0AAE3HEX2"/>
<name>A0AAE3HEX2_9FIRM</name>
<dbReference type="Pfam" id="PF07872">
    <property type="entry name" value="DUF1659"/>
    <property type="match status" value="1"/>
</dbReference>
<organism evidence="2 3">
    <name type="scientific">Irregularibacter muris</name>
    <dbReference type="NCBI Taxonomy" id="1796619"/>
    <lineage>
        <taxon>Bacteria</taxon>
        <taxon>Bacillati</taxon>
        <taxon>Bacillota</taxon>
        <taxon>Clostridia</taxon>
        <taxon>Eubacteriales</taxon>
        <taxon>Eubacteriaceae</taxon>
        <taxon>Irregularibacter</taxon>
    </lineage>
</organism>
<evidence type="ECO:0000259" key="1">
    <source>
        <dbReference type="Pfam" id="PF07872"/>
    </source>
</evidence>
<feature type="domain" description="DUF1659" evidence="1">
    <location>
        <begin position="2"/>
        <end position="73"/>
    </location>
</feature>
<accession>A0AAE3HEX2</accession>
<evidence type="ECO:0000313" key="2">
    <source>
        <dbReference type="EMBL" id="MCR1898252.1"/>
    </source>
</evidence>
<protein>
    <submittedName>
        <fullName evidence="2">DUF1659 domain-containing protein</fullName>
    </submittedName>
</protein>
<sequence>MAVDANVVSSRMQLKLKTGVNESGKDIIRTKTYSNVKVSSENQSIYGVANQLAGLQNYPLEEIHRVDDVLLINL</sequence>
<comment type="caution">
    <text evidence="2">The sequence shown here is derived from an EMBL/GenBank/DDBJ whole genome shotgun (WGS) entry which is preliminary data.</text>
</comment>
<dbReference type="InterPro" id="IPR012454">
    <property type="entry name" value="DUF1659"/>
</dbReference>
<dbReference type="EMBL" id="JANKAS010000003">
    <property type="protein sequence ID" value="MCR1898252.1"/>
    <property type="molecule type" value="Genomic_DNA"/>
</dbReference>
<proteinExistence type="predicted"/>
<dbReference type="Proteomes" id="UP001205748">
    <property type="component" value="Unassembled WGS sequence"/>
</dbReference>
<evidence type="ECO:0000313" key="3">
    <source>
        <dbReference type="Proteomes" id="UP001205748"/>
    </source>
</evidence>
<gene>
    <name evidence="2" type="ORF">NSA47_04520</name>
</gene>
<keyword evidence="3" id="KW-1185">Reference proteome</keyword>
<reference evidence="2" key="1">
    <citation type="submission" date="2022-07" db="EMBL/GenBank/DDBJ databases">
        <title>Enhanced cultured diversity of the mouse gut microbiota enables custom-made synthetic communities.</title>
        <authorList>
            <person name="Afrizal A."/>
        </authorList>
    </citation>
    <scope>NUCLEOTIDE SEQUENCE</scope>
    <source>
        <strain evidence="2">DSM 28593</strain>
    </source>
</reference>
<dbReference type="RefSeq" id="WP_257529728.1">
    <property type="nucleotide sequence ID" value="NZ_JANKAS010000003.1"/>
</dbReference>